<dbReference type="InterPro" id="IPR014016">
    <property type="entry name" value="UvrD-like_ATP-bd"/>
</dbReference>
<dbReference type="EMBL" id="LZFO01000006">
    <property type="protein sequence ID" value="OFI07005.1"/>
    <property type="molecule type" value="Genomic_DNA"/>
</dbReference>
<accession>A0A1E8F0R0</accession>
<evidence type="ECO:0000256" key="1">
    <source>
        <dbReference type="ARBA" id="ARBA00022741"/>
    </source>
</evidence>
<feature type="domain" description="UvrD-like helicase ATP-binding" evidence="5">
    <location>
        <begin position="169"/>
        <end position="285"/>
    </location>
</feature>
<dbReference type="OrthoDB" id="141404at2"/>
<evidence type="ECO:0000256" key="3">
    <source>
        <dbReference type="ARBA" id="ARBA00022806"/>
    </source>
</evidence>
<dbReference type="Gene3D" id="1.10.10.160">
    <property type="match status" value="1"/>
</dbReference>
<keyword evidence="4" id="KW-0067">ATP-binding</keyword>
<evidence type="ECO:0000259" key="5">
    <source>
        <dbReference type="Pfam" id="PF00580"/>
    </source>
</evidence>
<evidence type="ECO:0000313" key="6">
    <source>
        <dbReference type="EMBL" id="OFI07005.1"/>
    </source>
</evidence>
<gene>
    <name evidence="6" type="ORF">CLOACE_05910</name>
</gene>
<dbReference type="GO" id="GO:0016787">
    <property type="term" value="F:hydrolase activity"/>
    <property type="evidence" value="ECO:0007669"/>
    <property type="project" value="UniProtKB-KW"/>
</dbReference>
<sequence>MIVINYADVQRILLEKCKNKFLLIEGKSGSGKTKLAISKYKHMINEEKIPSESILVFYANRYQNLLWSKHMDFKTIGEIKKYSYFNFVRRELITYWPLVVKDCKKINNNIIRPVFVEYDTSLYMMEMLVDYFRKSKGYFADIISTSKKIAENILFNINKSAISLVNLNEIGNRIYNSIEVKESVQKKTYEQIDKVINHYINSYLNAGVIDYGMIFYLYNKYLLKNQFYKNHIKNLKYIIVDDFDEISPSQLQLINLIAENAEGVYLFSNPQGYFNIFNGANKEYIKNNIKFKFNCISLNENFLSCQNYIEFAEVITSRIINKTSEDLKSSVQAQIDISSQLRSEMIYKIIERVKDLIFNKGKSPEDIVIISPIEDFVLNYEISNKLDLEHIDVISTSKKTRLIDNPYVNALIVIVCFCKEFKNIKLTEDNLKRFFNLVLDIDPIRSSILSKYIENKNSISALPEYIKEILGNESLEKYNYLKDFIKNYRDLCKERDIPVDELFRRVFLELLIKLPGAMENIAVFQNLNELAEKFIGILVNFKTMKQPEEKFIDFIKNEAKDFYSYKEIEKIYDNKYAVKITNPNTFLNSNFKSKIQIWTDINSDMWAPRNIKELTNAYVLNPNWHINSVYTNEIENKNRQEKLVSIVNCLLRKCEDELYIYGSRYSINGYQQESAFSNTIFDILNESGEY</sequence>
<keyword evidence="2" id="KW-0378">Hydrolase</keyword>
<dbReference type="RefSeq" id="WP_084027530.1">
    <property type="nucleotide sequence ID" value="NZ_LZFO01000006.1"/>
</dbReference>
<evidence type="ECO:0000313" key="7">
    <source>
        <dbReference type="Proteomes" id="UP000175744"/>
    </source>
</evidence>
<keyword evidence="7" id="KW-1185">Reference proteome</keyword>
<dbReference type="STRING" id="1121290.CLAOCE_05910"/>
<dbReference type="InterPro" id="IPR027417">
    <property type="entry name" value="P-loop_NTPase"/>
</dbReference>
<dbReference type="Gene3D" id="3.40.50.300">
    <property type="entry name" value="P-loop containing nucleotide triphosphate hydrolases"/>
    <property type="match status" value="2"/>
</dbReference>
<dbReference type="AlphaFoldDB" id="A0A1E8F0R0"/>
<dbReference type="SUPFAM" id="SSF52540">
    <property type="entry name" value="P-loop containing nucleoside triphosphate hydrolases"/>
    <property type="match status" value="1"/>
</dbReference>
<name>A0A1E8F0R0_9CLOT</name>
<protein>
    <recommendedName>
        <fullName evidence="5">UvrD-like helicase ATP-binding domain-containing protein</fullName>
    </recommendedName>
</protein>
<dbReference type="GO" id="GO:0004386">
    <property type="term" value="F:helicase activity"/>
    <property type="evidence" value="ECO:0007669"/>
    <property type="project" value="UniProtKB-KW"/>
</dbReference>
<keyword evidence="1" id="KW-0547">Nucleotide-binding</keyword>
<evidence type="ECO:0000256" key="2">
    <source>
        <dbReference type="ARBA" id="ARBA00022801"/>
    </source>
</evidence>
<organism evidence="6 7">
    <name type="scientific">Clostridium acetireducens DSM 10703</name>
    <dbReference type="NCBI Taxonomy" id="1121290"/>
    <lineage>
        <taxon>Bacteria</taxon>
        <taxon>Bacillati</taxon>
        <taxon>Bacillota</taxon>
        <taxon>Clostridia</taxon>
        <taxon>Eubacteriales</taxon>
        <taxon>Clostridiaceae</taxon>
        <taxon>Clostridium</taxon>
    </lineage>
</organism>
<evidence type="ECO:0000256" key="4">
    <source>
        <dbReference type="ARBA" id="ARBA00022840"/>
    </source>
</evidence>
<dbReference type="GO" id="GO:0005524">
    <property type="term" value="F:ATP binding"/>
    <property type="evidence" value="ECO:0007669"/>
    <property type="project" value="UniProtKB-KW"/>
</dbReference>
<proteinExistence type="predicted"/>
<keyword evidence="3" id="KW-0347">Helicase</keyword>
<reference evidence="6 7" key="1">
    <citation type="submission" date="2016-06" db="EMBL/GenBank/DDBJ databases">
        <title>Genome sequence of Clostridium acetireducens DSM 10703.</title>
        <authorList>
            <person name="Poehlein A."/>
            <person name="Fluechter S."/>
            <person name="Duerre P."/>
            <person name="Daniel R."/>
        </authorList>
    </citation>
    <scope>NUCLEOTIDE SEQUENCE [LARGE SCALE GENOMIC DNA]</scope>
    <source>
        <strain evidence="6 7">DSM 10703</strain>
    </source>
</reference>
<dbReference type="Pfam" id="PF00580">
    <property type="entry name" value="UvrD-helicase"/>
    <property type="match status" value="1"/>
</dbReference>
<comment type="caution">
    <text evidence="6">The sequence shown here is derived from an EMBL/GenBank/DDBJ whole genome shotgun (WGS) entry which is preliminary data.</text>
</comment>
<dbReference type="Proteomes" id="UP000175744">
    <property type="component" value="Unassembled WGS sequence"/>
</dbReference>
<dbReference type="InterPro" id="IPR013986">
    <property type="entry name" value="DExx_box_DNA_helicase_dom_sf"/>
</dbReference>